<protein>
    <recommendedName>
        <fullName evidence="4">N-acetyltransferase domain-containing protein</fullName>
    </recommendedName>
</protein>
<comment type="caution">
    <text evidence="2">The sequence shown here is derived from an EMBL/GenBank/DDBJ whole genome shotgun (WGS) entry which is preliminary data.</text>
</comment>
<dbReference type="EMBL" id="BAABIM010000004">
    <property type="protein sequence ID" value="GAA4694685.1"/>
    <property type="molecule type" value="Genomic_DNA"/>
</dbReference>
<proteinExistence type="predicted"/>
<name>A0ABP8WST1_9ACTN</name>
<evidence type="ECO:0000313" key="3">
    <source>
        <dbReference type="Proteomes" id="UP001500621"/>
    </source>
</evidence>
<feature type="transmembrane region" description="Helical" evidence="1">
    <location>
        <begin position="32"/>
        <end position="50"/>
    </location>
</feature>
<dbReference type="SUPFAM" id="SSF55729">
    <property type="entry name" value="Acyl-CoA N-acyltransferases (Nat)"/>
    <property type="match status" value="1"/>
</dbReference>
<evidence type="ECO:0000256" key="1">
    <source>
        <dbReference type="SAM" id="Phobius"/>
    </source>
</evidence>
<feature type="transmembrane region" description="Helical" evidence="1">
    <location>
        <begin position="6"/>
        <end position="25"/>
    </location>
</feature>
<keyword evidence="1" id="KW-0812">Transmembrane</keyword>
<organism evidence="2 3">
    <name type="scientific">Nocardioides nanhaiensis</name>
    <dbReference type="NCBI Taxonomy" id="1476871"/>
    <lineage>
        <taxon>Bacteria</taxon>
        <taxon>Bacillati</taxon>
        <taxon>Actinomycetota</taxon>
        <taxon>Actinomycetes</taxon>
        <taxon>Propionibacteriales</taxon>
        <taxon>Nocardioidaceae</taxon>
        <taxon>Nocardioides</taxon>
    </lineage>
</organism>
<sequence length="207" mass="23211">MTWLTDHWIDVLGWGGSALLVFSLLQARVLRFRVLNLVACVVLVGFNALVGVWPMVAMNAVLCAINVWFIVRLVRERHDDAAFEVIAVGTGDQYLRHVLTTHAADIRRFQPDFTWQPGDEGHAFVVARGDQTVGVVVVRGEGDVARVLLDYVTPKYRDFSPGEFVWRHSGALRDLGFRHVLTSDQMVGAYYARIGFRPNGGEFVLDL</sequence>
<dbReference type="Proteomes" id="UP001500621">
    <property type="component" value="Unassembled WGS sequence"/>
</dbReference>
<gene>
    <name evidence="2" type="ORF">GCM10023226_36180</name>
</gene>
<keyword evidence="1" id="KW-1133">Transmembrane helix</keyword>
<evidence type="ECO:0008006" key="4">
    <source>
        <dbReference type="Google" id="ProtNLM"/>
    </source>
</evidence>
<keyword evidence="1" id="KW-0472">Membrane</keyword>
<dbReference type="RefSeq" id="WP_345268518.1">
    <property type="nucleotide sequence ID" value="NZ_BAABIM010000004.1"/>
</dbReference>
<reference evidence="3" key="1">
    <citation type="journal article" date="2019" name="Int. J. Syst. Evol. Microbiol.">
        <title>The Global Catalogue of Microorganisms (GCM) 10K type strain sequencing project: providing services to taxonomists for standard genome sequencing and annotation.</title>
        <authorList>
            <consortium name="The Broad Institute Genomics Platform"/>
            <consortium name="The Broad Institute Genome Sequencing Center for Infectious Disease"/>
            <person name="Wu L."/>
            <person name="Ma J."/>
        </authorList>
    </citation>
    <scope>NUCLEOTIDE SEQUENCE [LARGE SCALE GENOMIC DNA]</scope>
    <source>
        <strain evidence="3">JCM 18127</strain>
    </source>
</reference>
<accession>A0ABP8WST1</accession>
<evidence type="ECO:0000313" key="2">
    <source>
        <dbReference type="EMBL" id="GAA4694685.1"/>
    </source>
</evidence>
<keyword evidence="3" id="KW-1185">Reference proteome</keyword>
<dbReference type="InterPro" id="IPR016181">
    <property type="entry name" value="Acyl_CoA_acyltransferase"/>
</dbReference>